<name>A0A5C1HYZ3_9SPHI</name>
<evidence type="ECO:0000313" key="4">
    <source>
        <dbReference type="EMBL" id="QEM10689.1"/>
    </source>
</evidence>
<accession>A0A5C1HYZ3</accession>
<dbReference type="AlphaFoldDB" id="A0A5C1HYZ3"/>
<dbReference type="PANTHER" id="PTHR34220">
    <property type="entry name" value="SENSOR HISTIDINE KINASE YPDA"/>
    <property type="match status" value="1"/>
</dbReference>
<protein>
    <submittedName>
        <fullName evidence="4">Histidine kinase</fullName>
    </submittedName>
</protein>
<dbReference type="GO" id="GO:0016020">
    <property type="term" value="C:membrane"/>
    <property type="evidence" value="ECO:0007669"/>
    <property type="project" value="InterPro"/>
</dbReference>
<evidence type="ECO:0000259" key="3">
    <source>
        <dbReference type="Pfam" id="PF06580"/>
    </source>
</evidence>
<organism evidence="4 5">
    <name type="scientific">Mucilaginibacter rubeus</name>
    <dbReference type="NCBI Taxonomy" id="2027860"/>
    <lineage>
        <taxon>Bacteria</taxon>
        <taxon>Pseudomonadati</taxon>
        <taxon>Bacteroidota</taxon>
        <taxon>Sphingobacteriia</taxon>
        <taxon>Sphingobacteriales</taxon>
        <taxon>Sphingobacteriaceae</taxon>
        <taxon>Mucilaginibacter</taxon>
    </lineage>
</organism>
<dbReference type="EMBL" id="CP043450">
    <property type="protein sequence ID" value="QEM10689.1"/>
    <property type="molecule type" value="Genomic_DNA"/>
</dbReference>
<keyword evidence="2" id="KW-0472">Membrane</keyword>
<evidence type="ECO:0000256" key="2">
    <source>
        <dbReference type="SAM" id="Phobius"/>
    </source>
</evidence>
<dbReference type="InterPro" id="IPR010559">
    <property type="entry name" value="Sig_transdc_His_kin_internal"/>
</dbReference>
<proteinExistence type="predicted"/>
<feature type="domain" description="Signal transduction histidine kinase internal region" evidence="3">
    <location>
        <begin position="169"/>
        <end position="248"/>
    </location>
</feature>
<dbReference type="PANTHER" id="PTHR34220:SF7">
    <property type="entry name" value="SENSOR HISTIDINE KINASE YPDA"/>
    <property type="match status" value="1"/>
</dbReference>
<feature type="transmembrane region" description="Helical" evidence="2">
    <location>
        <begin position="52"/>
        <end position="70"/>
    </location>
</feature>
<feature type="transmembrane region" description="Helical" evidence="2">
    <location>
        <begin position="20"/>
        <end position="37"/>
    </location>
</feature>
<reference evidence="4" key="1">
    <citation type="submission" date="2019-08" db="EMBL/GenBank/DDBJ databases">
        <title>Comparative genome analysis confer to the adaptation heavy metal polluted environment.</title>
        <authorList>
            <person name="Li Y."/>
        </authorList>
    </citation>
    <scope>NUCLEOTIDE SEQUENCE [LARGE SCALE GENOMIC DNA]</scope>
    <source>
        <strain evidence="4">P1</strain>
    </source>
</reference>
<keyword evidence="4" id="KW-0418">Kinase</keyword>
<dbReference type="InterPro" id="IPR050640">
    <property type="entry name" value="Bact_2-comp_sensor_kinase"/>
</dbReference>
<dbReference type="GO" id="GO:0000155">
    <property type="term" value="F:phosphorelay sensor kinase activity"/>
    <property type="evidence" value="ECO:0007669"/>
    <property type="project" value="InterPro"/>
</dbReference>
<keyword evidence="5" id="KW-1185">Reference proteome</keyword>
<evidence type="ECO:0000313" key="5">
    <source>
        <dbReference type="Proteomes" id="UP000251402"/>
    </source>
</evidence>
<dbReference type="KEGG" id="mrub:DEO27_011865"/>
<gene>
    <name evidence="4" type="ORF">DEO27_011865</name>
</gene>
<feature type="coiled-coil region" evidence="1">
    <location>
        <begin position="150"/>
        <end position="177"/>
    </location>
</feature>
<keyword evidence="2" id="KW-1133">Transmembrane helix</keyword>
<keyword evidence="4" id="KW-0808">Transferase</keyword>
<evidence type="ECO:0000256" key="1">
    <source>
        <dbReference type="SAM" id="Coils"/>
    </source>
</evidence>
<keyword evidence="1" id="KW-0175">Coiled coil</keyword>
<dbReference type="RefSeq" id="WP_112565971.1">
    <property type="nucleotide sequence ID" value="NZ_CP043450.1"/>
</dbReference>
<dbReference type="Proteomes" id="UP000251402">
    <property type="component" value="Chromosome"/>
</dbReference>
<dbReference type="InterPro" id="IPR036890">
    <property type="entry name" value="HATPase_C_sf"/>
</dbReference>
<feature type="transmembrane region" description="Helical" evidence="2">
    <location>
        <begin position="129"/>
        <end position="149"/>
    </location>
</feature>
<dbReference type="Gene3D" id="3.30.565.10">
    <property type="entry name" value="Histidine kinase-like ATPase, C-terminal domain"/>
    <property type="match status" value="1"/>
</dbReference>
<sequence length="372" mass="42547">MSFPDNLLNFHKRHRWPSHILYWLVYLLVSVSSSKYYNGGQASSLFEFISDGLYISTEMMAAYGIAYLVIPQFIKKRYLIAAFGFVVISYAACALARIFIVKICEPLAGIRPKASETYHEIFTDIPKLLFVYFFQIMAAAFVFVFFKLLKDKLEIQKKTLLLEKEKAETELKLLKNQLNPHFLFNTLNNIYSLSLISSPATSPSIAGLADILDHILYRCDGQFVSLKAEVRLISNYIELEKLRYDERLTVNFKSDIRQEVEIAPLILLSLVENAFKHGASNDMDKPQIDITLSANENVFDFRVSNTIGFESAIRNNSYPGKIGLSNLRKQLDLIYGKDYSLDIIQDEKLFTVRLTIHHINAVKNEKDPLPVG</sequence>
<dbReference type="Pfam" id="PF06580">
    <property type="entry name" value="His_kinase"/>
    <property type="match status" value="1"/>
</dbReference>
<feature type="transmembrane region" description="Helical" evidence="2">
    <location>
        <begin position="77"/>
        <end position="100"/>
    </location>
</feature>
<keyword evidence="2" id="KW-0812">Transmembrane</keyword>
<dbReference type="OrthoDB" id="9792992at2"/>